<keyword evidence="6" id="KW-1185">Reference proteome</keyword>
<evidence type="ECO:0000256" key="1">
    <source>
        <dbReference type="ARBA" id="ARBA00001974"/>
    </source>
</evidence>
<comment type="caution">
    <text evidence="5">The sequence shown here is derived from an EMBL/GenBank/DDBJ whole genome shotgun (WGS) entry which is preliminary data.</text>
</comment>
<gene>
    <name evidence="5" type="ORF">KT99_18372</name>
</gene>
<evidence type="ECO:0000256" key="3">
    <source>
        <dbReference type="ARBA" id="ARBA00023002"/>
    </source>
</evidence>
<reference evidence="5 6" key="1">
    <citation type="submission" date="2007-10" db="EMBL/GenBank/DDBJ databases">
        <authorList>
            <person name="Yayanos A."/>
            <person name="Ferriera S."/>
            <person name="Johnson J."/>
            <person name="Kravitz S."/>
            <person name="Halpern A."/>
            <person name="Remington K."/>
            <person name="Beeson K."/>
            <person name="Tran B."/>
            <person name="Rogers Y.-H."/>
            <person name="Friedman R."/>
            <person name="Venter J.C."/>
        </authorList>
    </citation>
    <scope>NUCLEOTIDE SEQUENCE [LARGE SCALE GENOMIC DNA]</scope>
    <source>
        <strain evidence="5 6">KT99</strain>
    </source>
</reference>
<dbReference type="InterPro" id="IPR003953">
    <property type="entry name" value="FAD-dep_OxRdtase_2_FAD-bd"/>
</dbReference>
<dbReference type="Proteomes" id="UP000005839">
    <property type="component" value="Unassembled WGS sequence"/>
</dbReference>
<dbReference type="STRING" id="314608.KT99_18372"/>
<keyword evidence="2" id="KW-0285">Flavoprotein</keyword>
<evidence type="ECO:0000259" key="4">
    <source>
        <dbReference type="Pfam" id="PF00890"/>
    </source>
</evidence>
<dbReference type="GO" id="GO:0016491">
    <property type="term" value="F:oxidoreductase activity"/>
    <property type="evidence" value="ECO:0007669"/>
    <property type="project" value="UniProtKB-KW"/>
</dbReference>
<dbReference type="Gene3D" id="3.90.700.10">
    <property type="entry name" value="Succinate dehydrogenase/fumarate reductase flavoprotein, catalytic domain"/>
    <property type="match status" value="1"/>
</dbReference>
<evidence type="ECO:0000313" key="6">
    <source>
        <dbReference type="Proteomes" id="UP000005839"/>
    </source>
</evidence>
<organism evidence="5 6">
    <name type="scientific">Shewanella benthica KT99</name>
    <dbReference type="NCBI Taxonomy" id="314608"/>
    <lineage>
        <taxon>Bacteria</taxon>
        <taxon>Pseudomonadati</taxon>
        <taxon>Pseudomonadota</taxon>
        <taxon>Gammaproteobacteria</taxon>
        <taxon>Alteromonadales</taxon>
        <taxon>Shewanellaceae</taxon>
        <taxon>Shewanella</taxon>
    </lineage>
</organism>
<dbReference type="InterPro" id="IPR036188">
    <property type="entry name" value="FAD/NAD-bd_sf"/>
</dbReference>
<dbReference type="Pfam" id="PF00890">
    <property type="entry name" value="FAD_binding_2"/>
    <property type="match status" value="1"/>
</dbReference>
<accession>A9CWC5</accession>
<dbReference type="Gene3D" id="3.50.50.60">
    <property type="entry name" value="FAD/NAD(P)-binding domain"/>
    <property type="match status" value="1"/>
</dbReference>
<keyword evidence="3" id="KW-0560">Oxidoreductase</keyword>
<proteinExistence type="predicted"/>
<sequence>MDTAKVLTGPFVVPRIWPKVHYCMGGLKTDIGARVIDGRSMKPIKKLYAIGDHR</sequence>
<dbReference type="InterPro" id="IPR027477">
    <property type="entry name" value="Succ_DH/fumarate_Rdtase_cat_sf"/>
</dbReference>
<protein>
    <submittedName>
        <fullName evidence="5">Flavocytochrome c flavin subunit, putative</fullName>
    </submittedName>
</protein>
<evidence type="ECO:0000256" key="2">
    <source>
        <dbReference type="ARBA" id="ARBA00022630"/>
    </source>
</evidence>
<comment type="cofactor">
    <cofactor evidence="1">
        <name>FAD</name>
        <dbReference type="ChEBI" id="CHEBI:57692"/>
    </cofactor>
</comment>
<evidence type="ECO:0000313" key="5">
    <source>
        <dbReference type="EMBL" id="EDQ02510.1"/>
    </source>
</evidence>
<dbReference type="AlphaFoldDB" id="A9CWC5"/>
<name>A9CWC5_9GAMM</name>
<feature type="domain" description="FAD-dependent oxidoreductase 2 FAD-binding" evidence="4">
    <location>
        <begin position="9"/>
        <end position="52"/>
    </location>
</feature>
<dbReference type="EMBL" id="ABIC01000002">
    <property type="protein sequence ID" value="EDQ02510.1"/>
    <property type="molecule type" value="Genomic_DNA"/>
</dbReference>